<keyword evidence="5" id="KW-0862">Zinc</keyword>
<feature type="domain" description="Peptidase M14" evidence="9">
    <location>
        <begin position="49"/>
        <end position="353"/>
    </location>
</feature>
<dbReference type="PROSITE" id="PS51257">
    <property type="entry name" value="PROKAR_LIPOPROTEIN"/>
    <property type="match status" value="1"/>
</dbReference>
<dbReference type="PANTHER" id="PTHR11705:SF143">
    <property type="entry name" value="SLL0236 PROTEIN"/>
    <property type="match status" value="1"/>
</dbReference>
<dbReference type="InterPro" id="IPR000834">
    <property type="entry name" value="Peptidase_M14"/>
</dbReference>
<dbReference type="PANTHER" id="PTHR11705">
    <property type="entry name" value="PROTEASE FAMILY M14 CARBOXYPEPTIDASE A,B"/>
    <property type="match status" value="1"/>
</dbReference>
<dbReference type="GO" id="GO:0008270">
    <property type="term" value="F:zinc ion binding"/>
    <property type="evidence" value="ECO:0007669"/>
    <property type="project" value="InterPro"/>
</dbReference>
<protein>
    <submittedName>
        <fullName evidence="10">Peptidase M14</fullName>
    </submittedName>
</protein>
<evidence type="ECO:0000259" key="9">
    <source>
        <dbReference type="PROSITE" id="PS52035"/>
    </source>
</evidence>
<dbReference type="GO" id="GO:0004181">
    <property type="term" value="F:metallocarboxypeptidase activity"/>
    <property type="evidence" value="ECO:0007669"/>
    <property type="project" value="InterPro"/>
</dbReference>
<dbReference type="InterPro" id="IPR029062">
    <property type="entry name" value="Class_I_gatase-like"/>
</dbReference>
<evidence type="ECO:0000256" key="1">
    <source>
        <dbReference type="ARBA" id="ARBA00001947"/>
    </source>
</evidence>
<comment type="similarity">
    <text evidence="2 7">Belongs to the peptidase M14 family.</text>
</comment>
<dbReference type="SUPFAM" id="SSF53187">
    <property type="entry name" value="Zn-dependent exopeptidases"/>
    <property type="match status" value="1"/>
</dbReference>
<dbReference type="Proteomes" id="UP000241514">
    <property type="component" value="Unassembled WGS sequence"/>
</dbReference>
<comment type="caution">
    <text evidence="10">The sequence shown here is derived from an EMBL/GenBank/DDBJ whole genome shotgun (WGS) entry which is preliminary data.</text>
</comment>
<evidence type="ECO:0000256" key="8">
    <source>
        <dbReference type="SAM" id="SignalP"/>
    </source>
</evidence>
<sequence>MKRTALASALAVASCFVTSTFADTLGLEVPYAASTPSIEATLGYPTGQKISSPEAIHDYFQELAKAHPDQVKLKYYGKTWEGRPLFFAIISSANNIANLDSFSEGMQQLADPRQTDAAGAEQLIQSMPASIWLSYGVHGNEISSPEASLLTAYHLLAAEDQATQAMLDNTMVFIDPLQNPDGRGRFVSRYYMTAGLEHSADRISAEHNEPWPSGRSNHYLFDMNRDWIALTQPEISGQVDALLDYYPLIFVDLHEMGGDTSYYFTPEARPYNPLITKTQREALWQIGENNAKWFDERGYQYFTREIFDAFYPGYGASWPLYHGSLAMTYEMASARGHKWRTKDGTILTYGDGVKRHFVASVATIESASQNRQQLLQNFWNYRSQAIRDGRGSDNRVRIIPGTDDAAAARKLAGLLVQHGVEVNQATESFKVCGNNYPAGSYIVDGAQPAQYMVRTLLDERIDMDQPFIDDQEERRANNLPDEIYDVTAWSLPLMFNVDIDACNSVPSVDKISVDGRLIESGSVTNADAKLGYIVAWGDMNAGRFLTAALRAGLHVKQSDLAFKHVNGKTYPAGSLILTHAENEADLAAAVLELARDSGAQVDGVDRSWVLEGPNFGSMNVNRVHAPNVAMAWDEPFSSLNAGHTRFVIEQQFNYPVTAIRTEQLARSNLSHYQVLILPALAGNFSYALGEAGLANLKDWVQKGGVLITLGTATRWAVDNDLLASAREAAITDKEPGHGDENRVDGLLLETAKDLAHYIQADEADPYWTAGILARGEVDQDHWLAAGVMPEVVSITVGNDIYRPLTIDNGRNIVSYAAADRVVASGYLWAENQQQLAHKPVLMWQPHGRGMLVSFTQEPTYRAYLDGMNLLLMNAIFGGSAHARPLR</sequence>
<proteinExistence type="inferred from homology"/>
<accession>A0A6N4DIB9</accession>
<evidence type="ECO:0000256" key="7">
    <source>
        <dbReference type="PROSITE-ProRule" id="PRU01379"/>
    </source>
</evidence>
<evidence type="ECO:0000256" key="6">
    <source>
        <dbReference type="ARBA" id="ARBA00023049"/>
    </source>
</evidence>
<dbReference type="Gene3D" id="3.40.50.880">
    <property type="match status" value="1"/>
</dbReference>
<comment type="cofactor">
    <cofactor evidence="1">
        <name>Zn(2+)</name>
        <dbReference type="ChEBI" id="CHEBI:29105"/>
    </cofactor>
</comment>
<name>A0A6N4DIB9_9GAMM</name>
<gene>
    <name evidence="10" type="ORF">C9928_02045</name>
</gene>
<evidence type="ECO:0000256" key="3">
    <source>
        <dbReference type="ARBA" id="ARBA00022670"/>
    </source>
</evidence>
<dbReference type="EMBL" id="PYVG01000006">
    <property type="protein sequence ID" value="PTB89882.1"/>
    <property type="molecule type" value="Genomic_DNA"/>
</dbReference>
<keyword evidence="6" id="KW-0482">Metalloprotease</keyword>
<dbReference type="GO" id="GO:0006508">
    <property type="term" value="P:proteolysis"/>
    <property type="evidence" value="ECO:0007669"/>
    <property type="project" value="UniProtKB-KW"/>
</dbReference>
<evidence type="ECO:0000313" key="10">
    <source>
        <dbReference type="EMBL" id="PTB89882.1"/>
    </source>
</evidence>
<evidence type="ECO:0000256" key="2">
    <source>
        <dbReference type="ARBA" id="ARBA00005988"/>
    </source>
</evidence>
<dbReference type="CDD" id="cd03143">
    <property type="entry name" value="A4_beta-galactosidase_middle_domain"/>
    <property type="match status" value="1"/>
</dbReference>
<dbReference type="PROSITE" id="PS52035">
    <property type="entry name" value="PEPTIDASE_M14"/>
    <property type="match status" value="1"/>
</dbReference>
<dbReference type="Gene3D" id="3.40.630.10">
    <property type="entry name" value="Zn peptidases"/>
    <property type="match status" value="1"/>
</dbReference>
<dbReference type="SMART" id="SM00631">
    <property type="entry name" value="Zn_pept"/>
    <property type="match status" value="1"/>
</dbReference>
<feature type="chain" id="PRO_5026933096" evidence="8">
    <location>
        <begin position="23"/>
        <end position="886"/>
    </location>
</feature>
<feature type="signal peptide" evidence="8">
    <location>
        <begin position="1"/>
        <end position="22"/>
    </location>
</feature>
<dbReference type="SUPFAM" id="SSF52317">
    <property type="entry name" value="Class I glutamine amidotransferase-like"/>
    <property type="match status" value="1"/>
</dbReference>
<keyword evidence="3" id="KW-0645">Protease</keyword>
<evidence type="ECO:0000256" key="4">
    <source>
        <dbReference type="ARBA" id="ARBA00022801"/>
    </source>
</evidence>
<dbReference type="AlphaFoldDB" id="A0A6N4DIB9"/>
<dbReference type="Pfam" id="PF00246">
    <property type="entry name" value="Peptidase_M14"/>
    <property type="match status" value="1"/>
</dbReference>
<reference evidence="10 11" key="1">
    <citation type="submission" date="2018-03" db="EMBL/GenBank/DDBJ databases">
        <title>Cross-interface Injection: A General Nanoliter Liquid Handling Method Applied to Single Cells Genome Amplification Automated Nanoliter Liquid Handling Applied to Single Cell Multiple Displacement Amplification.</title>
        <authorList>
            <person name="Yun J."/>
            <person name="Xu P."/>
            <person name="Xu J."/>
            <person name="Dai X."/>
            <person name="Wang Y."/>
            <person name="Zheng X."/>
            <person name="Cao C."/>
            <person name="Yi Q."/>
            <person name="Zhu Y."/>
            <person name="Wang L."/>
            <person name="Dong Z."/>
            <person name="Huang Y."/>
            <person name="Huang L."/>
            <person name="Du W."/>
        </authorList>
    </citation>
    <scope>NUCLEOTIDE SEQUENCE [LARGE SCALE GENOMIC DNA]</scope>
    <source>
        <strain evidence="10 11">A9-4</strain>
    </source>
</reference>
<dbReference type="GO" id="GO:0005615">
    <property type="term" value="C:extracellular space"/>
    <property type="evidence" value="ECO:0007669"/>
    <property type="project" value="TreeGrafter"/>
</dbReference>
<evidence type="ECO:0000256" key="5">
    <source>
        <dbReference type="ARBA" id="ARBA00022833"/>
    </source>
</evidence>
<keyword evidence="8" id="KW-0732">Signal</keyword>
<organism evidence="10 11">
    <name type="scientific">Pseudidiomarina aestuarii</name>
    <dbReference type="NCBI Taxonomy" id="624146"/>
    <lineage>
        <taxon>Bacteria</taxon>
        <taxon>Pseudomonadati</taxon>
        <taxon>Pseudomonadota</taxon>
        <taxon>Gammaproteobacteria</taxon>
        <taxon>Alteromonadales</taxon>
        <taxon>Idiomarinaceae</taxon>
        <taxon>Pseudidiomarina</taxon>
    </lineage>
</organism>
<feature type="active site" description="Proton donor/acceptor" evidence="7">
    <location>
        <position position="330"/>
    </location>
</feature>
<evidence type="ECO:0000313" key="11">
    <source>
        <dbReference type="Proteomes" id="UP000241514"/>
    </source>
</evidence>
<keyword evidence="4" id="KW-0378">Hydrolase</keyword>